<dbReference type="InterPro" id="IPR002582">
    <property type="entry name" value="ACPS"/>
</dbReference>
<comment type="similarity">
    <text evidence="8">Belongs to the P-Pant transferase superfamily. AcpS family.</text>
</comment>
<keyword evidence="7 8" id="KW-0275">Fatty acid biosynthesis</keyword>
<dbReference type="KEGG" id="plw:D5F53_25370"/>
<dbReference type="InterPro" id="IPR008278">
    <property type="entry name" value="4-PPantetheinyl_Trfase_dom"/>
</dbReference>
<keyword evidence="4 8" id="KW-0276">Fatty acid metabolism</keyword>
<comment type="cofactor">
    <cofactor evidence="8">
        <name>Mg(2+)</name>
        <dbReference type="ChEBI" id="CHEBI:18420"/>
    </cofactor>
</comment>
<dbReference type="Gene3D" id="3.90.470.20">
    <property type="entry name" value="4'-phosphopantetheinyl transferase domain"/>
    <property type="match status" value="1"/>
</dbReference>
<dbReference type="AlphaFoldDB" id="A0A385TRR5"/>
<name>A0A385TRR5_PAELA</name>
<dbReference type="EC" id="2.7.8.7" evidence="8"/>
<dbReference type="InterPro" id="IPR004568">
    <property type="entry name" value="Ppantetheine-prot_Trfase_dom"/>
</dbReference>
<dbReference type="Proteomes" id="UP000266552">
    <property type="component" value="Chromosome"/>
</dbReference>
<evidence type="ECO:0000256" key="1">
    <source>
        <dbReference type="ARBA" id="ARBA00022516"/>
    </source>
</evidence>
<keyword evidence="8" id="KW-0963">Cytoplasm</keyword>
<dbReference type="GO" id="GO:0005737">
    <property type="term" value="C:cytoplasm"/>
    <property type="evidence" value="ECO:0007669"/>
    <property type="project" value="UniProtKB-SubCell"/>
</dbReference>
<dbReference type="GO" id="GO:0008897">
    <property type="term" value="F:holo-[acyl-carrier-protein] synthase activity"/>
    <property type="evidence" value="ECO:0007669"/>
    <property type="project" value="UniProtKB-UniRule"/>
</dbReference>
<proteinExistence type="inferred from homology"/>
<dbReference type="GO" id="GO:0000287">
    <property type="term" value="F:magnesium ion binding"/>
    <property type="evidence" value="ECO:0007669"/>
    <property type="project" value="UniProtKB-UniRule"/>
</dbReference>
<dbReference type="InterPro" id="IPR037143">
    <property type="entry name" value="4-PPantetheinyl_Trfase_dom_sf"/>
</dbReference>
<evidence type="ECO:0000313" key="10">
    <source>
        <dbReference type="EMBL" id="AYB46426.1"/>
    </source>
</evidence>
<evidence type="ECO:0000259" key="9">
    <source>
        <dbReference type="Pfam" id="PF01648"/>
    </source>
</evidence>
<comment type="catalytic activity">
    <reaction evidence="8">
        <text>apo-[ACP] + CoA = holo-[ACP] + adenosine 3',5'-bisphosphate + H(+)</text>
        <dbReference type="Rhea" id="RHEA:12068"/>
        <dbReference type="Rhea" id="RHEA-COMP:9685"/>
        <dbReference type="Rhea" id="RHEA-COMP:9690"/>
        <dbReference type="ChEBI" id="CHEBI:15378"/>
        <dbReference type="ChEBI" id="CHEBI:29999"/>
        <dbReference type="ChEBI" id="CHEBI:57287"/>
        <dbReference type="ChEBI" id="CHEBI:58343"/>
        <dbReference type="ChEBI" id="CHEBI:64479"/>
        <dbReference type="EC" id="2.7.8.7"/>
    </reaction>
</comment>
<evidence type="ECO:0000256" key="8">
    <source>
        <dbReference type="HAMAP-Rule" id="MF_00101"/>
    </source>
</evidence>
<accession>A0A385TRR5</accession>
<keyword evidence="2 8" id="KW-0808">Transferase</keyword>
<keyword evidence="3 8" id="KW-0479">Metal-binding</keyword>
<dbReference type="SUPFAM" id="SSF56214">
    <property type="entry name" value="4'-phosphopantetheinyl transferase"/>
    <property type="match status" value="1"/>
</dbReference>
<protein>
    <recommendedName>
        <fullName evidence="8">Holo-[acyl-carrier-protein] synthase</fullName>
        <shortName evidence="8">Holo-ACP synthase</shortName>
        <ecNumber evidence="8">2.7.8.7</ecNumber>
    </recommendedName>
    <alternativeName>
        <fullName evidence="8">4'-phosphopantetheinyl transferase AcpS</fullName>
    </alternativeName>
</protein>
<dbReference type="GO" id="GO:0006633">
    <property type="term" value="P:fatty acid biosynthetic process"/>
    <property type="evidence" value="ECO:0007669"/>
    <property type="project" value="UniProtKB-UniRule"/>
</dbReference>
<comment type="subcellular location">
    <subcellularLocation>
        <location evidence="8">Cytoplasm</location>
    </subcellularLocation>
</comment>
<evidence type="ECO:0000256" key="2">
    <source>
        <dbReference type="ARBA" id="ARBA00022679"/>
    </source>
</evidence>
<gene>
    <name evidence="8 10" type="primary">acpS</name>
    <name evidence="10" type="ORF">D5F53_25370</name>
</gene>
<reference evidence="10 11" key="1">
    <citation type="submission" date="2018-09" db="EMBL/GenBank/DDBJ databases">
        <title>Genome Sequence of Paenibacillus lautus Strain E7593-69, Azo Dye-Degrading Bacteria, Isolated from Commercial Tattoo Inks.</title>
        <authorList>
            <person name="Nho S.W."/>
            <person name="Kim S.-J."/>
            <person name="Kweon O."/>
            <person name="Cerniglia C.E."/>
        </authorList>
    </citation>
    <scope>NUCLEOTIDE SEQUENCE [LARGE SCALE GENOMIC DNA]</scope>
    <source>
        <strain evidence="10 11">E7593-69</strain>
    </source>
</reference>
<sequence length="145" mass="15929">MEQEDWIKEGEQTIVIYGIGHDVLDMKRMETLMKGPHGEKFIQRVLTQQEQAVAAKKGARRTEFIAGRFAAKEAISKAFGCGIGRLIGFHDMEVMPGALGRPEASLSKEAWDRLGLGGPAHYAIHLTISHQATLASAFAVVEKIK</sequence>
<dbReference type="NCBIfam" id="TIGR00556">
    <property type="entry name" value="pantethn_trn"/>
    <property type="match status" value="1"/>
</dbReference>
<feature type="domain" description="4'-phosphopantetheinyl transferase" evidence="9">
    <location>
        <begin position="18"/>
        <end position="111"/>
    </location>
</feature>
<dbReference type="EMBL" id="CP032412">
    <property type="protein sequence ID" value="AYB46426.1"/>
    <property type="molecule type" value="Genomic_DNA"/>
</dbReference>
<dbReference type="NCBIfam" id="TIGR00516">
    <property type="entry name" value="acpS"/>
    <property type="match status" value="1"/>
</dbReference>
<keyword evidence="1 8" id="KW-0444">Lipid biosynthesis</keyword>
<evidence type="ECO:0000313" key="11">
    <source>
        <dbReference type="Proteomes" id="UP000266552"/>
    </source>
</evidence>
<comment type="function">
    <text evidence="8">Transfers the 4'-phosphopantetheine moiety from coenzyme A to a Ser of acyl-carrier-protein.</text>
</comment>
<evidence type="ECO:0000256" key="4">
    <source>
        <dbReference type="ARBA" id="ARBA00022832"/>
    </source>
</evidence>
<dbReference type="HAMAP" id="MF_00101">
    <property type="entry name" value="AcpS"/>
    <property type="match status" value="1"/>
</dbReference>
<feature type="binding site" evidence="8">
    <location>
        <position position="73"/>
    </location>
    <ligand>
        <name>Mg(2+)</name>
        <dbReference type="ChEBI" id="CHEBI:18420"/>
    </ligand>
</feature>
<dbReference type="Pfam" id="PF01648">
    <property type="entry name" value="ACPS"/>
    <property type="match status" value="1"/>
</dbReference>
<evidence type="ECO:0000256" key="3">
    <source>
        <dbReference type="ARBA" id="ARBA00022723"/>
    </source>
</evidence>
<evidence type="ECO:0000256" key="6">
    <source>
        <dbReference type="ARBA" id="ARBA00023098"/>
    </source>
</evidence>
<evidence type="ECO:0000256" key="5">
    <source>
        <dbReference type="ARBA" id="ARBA00022842"/>
    </source>
</evidence>
<keyword evidence="5 8" id="KW-0460">Magnesium</keyword>
<evidence type="ECO:0000256" key="7">
    <source>
        <dbReference type="ARBA" id="ARBA00023160"/>
    </source>
</evidence>
<organism evidence="10 11">
    <name type="scientific">Paenibacillus lautus</name>
    <name type="common">Bacillus lautus</name>
    <dbReference type="NCBI Taxonomy" id="1401"/>
    <lineage>
        <taxon>Bacteria</taxon>
        <taxon>Bacillati</taxon>
        <taxon>Bacillota</taxon>
        <taxon>Bacilli</taxon>
        <taxon>Bacillales</taxon>
        <taxon>Paenibacillaceae</taxon>
        <taxon>Paenibacillus</taxon>
    </lineage>
</organism>
<keyword evidence="11" id="KW-1185">Reference proteome</keyword>
<feature type="binding site" evidence="8">
    <location>
        <position position="22"/>
    </location>
    <ligand>
        <name>Mg(2+)</name>
        <dbReference type="ChEBI" id="CHEBI:18420"/>
    </ligand>
</feature>
<keyword evidence="6 8" id="KW-0443">Lipid metabolism</keyword>